<evidence type="ECO:0000313" key="2">
    <source>
        <dbReference type="EMBL" id="KAF4125115.1"/>
    </source>
</evidence>
<feature type="transmembrane region" description="Helical" evidence="1">
    <location>
        <begin position="181"/>
        <end position="205"/>
    </location>
</feature>
<comment type="caution">
    <text evidence="2">The sequence shown here is derived from an EMBL/GenBank/DDBJ whole genome shotgun (WGS) entry which is preliminary data.</text>
</comment>
<organism evidence="2 3">
    <name type="scientific">Geosmithia morbida</name>
    <dbReference type="NCBI Taxonomy" id="1094350"/>
    <lineage>
        <taxon>Eukaryota</taxon>
        <taxon>Fungi</taxon>
        <taxon>Dikarya</taxon>
        <taxon>Ascomycota</taxon>
        <taxon>Pezizomycotina</taxon>
        <taxon>Sordariomycetes</taxon>
        <taxon>Hypocreomycetidae</taxon>
        <taxon>Hypocreales</taxon>
        <taxon>Bionectriaceae</taxon>
        <taxon>Geosmithia</taxon>
    </lineage>
</organism>
<feature type="transmembrane region" description="Helical" evidence="1">
    <location>
        <begin position="125"/>
        <end position="146"/>
    </location>
</feature>
<feature type="transmembrane region" description="Helical" evidence="1">
    <location>
        <begin position="27"/>
        <end position="48"/>
    </location>
</feature>
<keyword evidence="3" id="KW-1185">Reference proteome</keyword>
<sequence length="268" mass="31368">MPTLKQRWSERTYRIFHRQWPRPAHRAIWWLMALELAGLVPALVIYGISQPDLYRTKLWRIGFENKLNSNPNIILYAYANHKPLPHVALVWSRTLTDFNVAISVISLFVLLTKLIAFIMKWWYPLIALFANLALTILYLVSTYGQIGPDYTDERYPSPVAWYLRYGCEMAKPWNAYNSCRIAQGSLFVSLYMMVIYLLNFGFACWAMKPNKELNDVEDFDDDDSVSGHEIKNWEMHSMKSSVDIRGTPFTPRTQAFHALDNRPSSRYR</sequence>
<feature type="transmembrane region" description="Helical" evidence="1">
    <location>
        <begin position="98"/>
        <end position="118"/>
    </location>
</feature>
<name>A0A9P4YYA8_9HYPO</name>
<dbReference type="AlphaFoldDB" id="A0A9P4YYA8"/>
<keyword evidence="1" id="KW-1133">Transmembrane helix</keyword>
<protein>
    <submittedName>
        <fullName evidence="2">Conserved hypothetical, protein</fullName>
    </submittedName>
</protein>
<evidence type="ECO:0000313" key="3">
    <source>
        <dbReference type="Proteomes" id="UP000749293"/>
    </source>
</evidence>
<evidence type="ECO:0000256" key="1">
    <source>
        <dbReference type="SAM" id="Phobius"/>
    </source>
</evidence>
<reference evidence="2" key="1">
    <citation type="submission" date="2020-03" db="EMBL/GenBank/DDBJ databases">
        <title>Site-based positive gene gene selection in Geosmithia morbida across the United States reveals a broad range of putative effectors and factors for local host and environmental adapation.</title>
        <authorList>
            <person name="Onufrak A."/>
            <person name="Murdoch R.W."/>
            <person name="Gazis R."/>
            <person name="Huff M."/>
            <person name="Staton M."/>
            <person name="Klingeman W."/>
            <person name="Hadziabdic D."/>
        </authorList>
    </citation>
    <scope>NUCLEOTIDE SEQUENCE</scope>
    <source>
        <strain evidence="2">1262</strain>
    </source>
</reference>
<gene>
    <name evidence="2" type="ORF">GMORB2_3954</name>
</gene>
<keyword evidence="1" id="KW-0472">Membrane</keyword>
<dbReference type="EMBL" id="JAANYQ010000003">
    <property type="protein sequence ID" value="KAF4125115.1"/>
    <property type="molecule type" value="Genomic_DNA"/>
</dbReference>
<dbReference type="RefSeq" id="XP_035323767.1">
    <property type="nucleotide sequence ID" value="XM_035465930.1"/>
</dbReference>
<keyword evidence="1" id="KW-0812">Transmembrane</keyword>
<proteinExistence type="predicted"/>
<dbReference type="OrthoDB" id="5352400at2759"/>
<dbReference type="Proteomes" id="UP000749293">
    <property type="component" value="Unassembled WGS sequence"/>
</dbReference>
<dbReference type="GeneID" id="55970182"/>
<accession>A0A9P4YYA8</accession>